<evidence type="ECO:0000256" key="1">
    <source>
        <dbReference type="SAM" id="MobiDB-lite"/>
    </source>
</evidence>
<protein>
    <submittedName>
        <fullName evidence="2">Uncharacterized protein</fullName>
    </submittedName>
</protein>
<name>A0A3N0Y294_ANAGA</name>
<comment type="caution">
    <text evidence="2">The sequence shown here is derived from an EMBL/GenBank/DDBJ whole genome shotgun (WGS) entry which is preliminary data.</text>
</comment>
<feature type="compositionally biased region" description="Polar residues" evidence="1">
    <location>
        <begin position="57"/>
        <end position="98"/>
    </location>
</feature>
<feature type="region of interest" description="Disordered" evidence="1">
    <location>
        <begin position="44"/>
        <end position="123"/>
    </location>
</feature>
<reference evidence="2 3" key="1">
    <citation type="submission" date="2018-10" db="EMBL/GenBank/DDBJ databases">
        <title>Genome assembly for a Yunnan-Guizhou Plateau 3E fish, Anabarilius grahami (Regan), and its evolutionary and genetic applications.</title>
        <authorList>
            <person name="Jiang W."/>
        </authorList>
    </citation>
    <scope>NUCLEOTIDE SEQUENCE [LARGE SCALE GENOMIC DNA]</scope>
    <source>
        <strain evidence="2">AG-KIZ</strain>
        <tissue evidence="2">Muscle</tissue>
    </source>
</reference>
<evidence type="ECO:0000313" key="3">
    <source>
        <dbReference type="Proteomes" id="UP000281406"/>
    </source>
</evidence>
<evidence type="ECO:0000313" key="2">
    <source>
        <dbReference type="EMBL" id="ROL08918.1"/>
    </source>
</evidence>
<feature type="compositionally biased region" description="Basic and acidic residues" evidence="1">
    <location>
        <begin position="44"/>
        <end position="56"/>
    </location>
</feature>
<dbReference type="OrthoDB" id="10647499at2759"/>
<dbReference type="Proteomes" id="UP000281406">
    <property type="component" value="Unassembled WGS sequence"/>
</dbReference>
<dbReference type="AlphaFoldDB" id="A0A3N0Y294"/>
<sequence length="123" mass="13800">MEFIKEEIEDIKTAFIKEESEDINIVFIKEESEDMKIEETIMKQEDTEEQTVKEDNSTYTVQSRKSLATPTHPNPASKSSTSLNIGTITATPEFTTAPESIPEPHHKMATIPVPGPQDGCRYA</sequence>
<accession>A0A3N0Y294</accession>
<organism evidence="2 3">
    <name type="scientific">Anabarilius grahami</name>
    <name type="common">Kanglang fish</name>
    <name type="synonym">Barilius grahami</name>
    <dbReference type="NCBI Taxonomy" id="495550"/>
    <lineage>
        <taxon>Eukaryota</taxon>
        <taxon>Metazoa</taxon>
        <taxon>Chordata</taxon>
        <taxon>Craniata</taxon>
        <taxon>Vertebrata</taxon>
        <taxon>Euteleostomi</taxon>
        <taxon>Actinopterygii</taxon>
        <taxon>Neopterygii</taxon>
        <taxon>Teleostei</taxon>
        <taxon>Ostariophysi</taxon>
        <taxon>Cypriniformes</taxon>
        <taxon>Xenocyprididae</taxon>
        <taxon>Xenocypridinae</taxon>
        <taxon>Xenocypridinae incertae sedis</taxon>
        <taxon>Anabarilius</taxon>
    </lineage>
</organism>
<keyword evidence="3" id="KW-1185">Reference proteome</keyword>
<dbReference type="EMBL" id="RJVU01054446">
    <property type="protein sequence ID" value="ROL08918.1"/>
    <property type="molecule type" value="Genomic_DNA"/>
</dbReference>
<proteinExistence type="predicted"/>
<gene>
    <name evidence="2" type="ORF">DPX16_5254</name>
</gene>